<proteinExistence type="predicted"/>
<keyword evidence="2" id="KW-0812">Transmembrane</keyword>
<sequence length="134" mass="12589">MADGPSGGTSGGRPGRGRGDRGSGSVLAVGAIAATLSGTLGGLAVASAVLAAHSARAAADLAALATAVQHQQGTGAPCAEARRVAAAQQAEVTACQVTADGTAQVTTSVPVALRLPGVGPTRATGVSRAGPEPG</sequence>
<comment type="caution">
    <text evidence="3">The sequence shown here is derived from an EMBL/GenBank/DDBJ whole genome shotgun (WGS) entry which is preliminary data.</text>
</comment>
<keyword evidence="2" id="KW-1133">Transmembrane helix</keyword>
<accession>A0A852WYR2</accession>
<dbReference type="RefSeq" id="WP_179461554.1">
    <property type="nucleotide sequence ID" value="NZ_JACBZX010000001.1"/>
</dbReference>
<evidence type="ECO:0000313" key="4">
    <source>
        <dbReference type="Proteomes" id="UP000592181"/>
    </source>
</evidence>
<keyword evidence="2" id="KW-0472">Membrane</keyword>
<keyword evidence="4" id="KW-1185">Reference proteome</keyword>
<feature type="transmembrane region" description="Helical" evidence="2">
    <location>
        <begin position="26"/>
        <end position="51"/>
    </location>
</feature>
<gene>
    <name evidence="3" type="ORF">BJY28_000445</name>
</gene>
<dbReference type="EMBL" id="JACBZX010000001">
    <property type="protein sequence ID" value="NYG35976.1"/>
    <property type="molecule type" value="Genomic_DNA"/>
</dbReference>
<feature type="compositionally biased region" description="Gly residues" evidence="1">
    <location>
        <begin position="1"/>
        <end position="14"/>
    </location>
</feature>
<evidence type="ECO:0000256" key="2">
    <source>
        <dbReference type="SAM" id="Phobius"/>
    </source>
</evidence>
<dbReference type="InterPro" id="IPR021202">
    <property type="entry name" value="Rv3654c-like"/>
</dbReference>
<reference evidence="3 4" key="1">
    <citation type="submission" date="2020-07" db="EMBL/GenBank/DDBJ databases">
        <title>Sequencing the genomes of 1000 actinobacteria strains.</title>
        <authorList>
            <person name="Klenk H.-P."/>
        </authorList>
    </citation>
    <scope>NUCLEOTIDE SEQUENCE [LARGE SCALE GENOMIC DNA]</scope>
    <source>
        <strain evidence="3 4">DSM 24723</strain>
    </source>
</reference>
<dbReference type="NCBIfam" id="TIGR03816">
    <property type="entry name" value="tadE_like_DECH"/>
    <property type="match status" value="1"/>
</dbReference>
<organism evidence="3 4">
    <name type="scientific">Janibacter alkaliphilus</name>
    <dbReference type="NCBI Taxonomy" id="1069963"/>
    <lineage>
        <taxon>Bacteria</taxon>
        <taxon>Bacillati</taxon>
        <taxon>Actinomycetota</taxon>
        <taxon>Actinomycetes</taxon>
        <taxon>Micrococcales</taxon>
        <taxon>Intrasporangiaceae</taxon>
        <taxon>Janibacter</taxon>
    </lineage>
</organism>
<dbReference type="Proteomes" id="UP000592181">
    <property type="component" value="Unassembled WGS sequence"/>
</dbReference>
<protein>
    <submittedName>
        <fullName evidence="3">Secretion/DNA translocation related TadE-like protein</fullName>
    </submittedName>
</protein>
<feature type="region of interest" description="Disordered" evidence="1">
    <location>
        <begin position="1"/>
        <end position="24"/>
    </location>
</feature>
<name>A0A852WYR2_9MICO</name>
<dbReference type="AlphaFoldDB" id="A0A852WYR2"/>
<evidence type="ECO:0000313" key="3">
    <source>
        <dbReference type="EMBL" id="NYG35976.1"/>
    </source>
</evidence>
<evidence type="ECO:0000256" key="1">
    <source>
        <dbReference type="SAM" id="MobiDB-lite"/>
    </source>
</evidence>